<evidence type="ECO:0000313" key="2">
    <source>
        <dbReference type="EMBL" id="AKJ64858.1"/>
    </source>
</evidence>
<keyword evidence="3" id="KW-1185">Reference proteome</keyword>
<dbReference type="PANTHER" id="PTHR46018">
    <property type="entry name" value="ZINC PHOSPHODIESTERASE ELAC PROTEIN 1"/>
    <property type="match status" value="1"/>
</dbReference>
<dbReference type="Proteomes" id="UP000035268">
    <property type="component" value="Chromosome"/>
</dbReference>
<reference evidence="3" key="1">
    <citation type="submission" date="2015-02" db="EMBL/GenBank/DDBJ databases">
        <title>Description and complete genome sequence of the first cultured representative of the subdivision 5 of the Verrucomicrobia phylum.</title>
        <authorList>
            <person name="Spring S."/>
            <person name="Bunk B."/>
            <person name="Sproer C."/>
            <person name="Klenk H.-P."/>
        </authorList>
    </citation>
    <scope>NUCLEOTIDE SEQUENCE [LARGE SCALE GENOMIC DNA]</scope>
    <source>
        <strain evidence="3">L21-Fru-AB</strain>
    </source>
</reference>
<dbReference type="RefSeq" id="WP_052882144.1">
    <property type="nucleotide sequence ID" value="NZ_CP010904.1"/>
</dbReference>
<organism evidence="2 3">
    <name type="scientific">Kiritimatiella glycovorans</name>
    <dbReference type="NCBI Taxonomy" id="1307763"/>
    <lineage>
        <taxon>Bacteria</taxon>
        <taxon>Pseudomonadati</taxon>
        <taxon>Kiritimatiellota</taxon>
        <taxon>Kiritimatiellia</taxon>
        <taxon>Kiritimatiellales</taxon>
        <taxon>Kiritimatiellaceae</taxon>
        <taxon>Kiritimatiella</taxon>
    </lineage>
</organism>
<dbReference type="AlphaFoldDB" id="A0A0G3EEX0"/>
<gene>
    <name evidence="2" type="ORF">L21SP4_01615</name>
</gene>
<dbReference type="Gene3D" id="3.60.15.10">
    <property type="entry name" value="Ribonuclease Z/Hydroxyacylglutathione hydrolase-like"/>
    <property type="match status" value="1"/>
</dbReference>
<name>A0A0G3EEX0_9BACT</name>
<evidence type="ECO:0000313" key="3">
    <source>
        <dbReference type="Proteomes" id="UP000035268"/>
    </source>
</evidence>
<sequence>MNITFYGVRGVYPREDQMNCALVEVSGGRFFVDLGSPRIFDDASLIHEVDHVLITHLHPDHIAMLGSYIIGRISMHAAGETGSSRCTFVAPESIRDYMVFSELGAIESYDQTSEVPEMWMGASLSAVVTNHPKLTYAYRIEDGGRSAVFSGDTSYSKALAEFCAGADLVVLESSFREEHRELAEEWGHMCPSLTAQLVREARPRKLVLNHFVEMSGEEYRQEVLSRLDEPIPIEIAREGRTFQV</sequence>
<dbReference type="KEGG" id="vbl:L21SP4_01615"/>
<dbReference type="EMBL" id="CP010904">
    <property type="protein sequence ID" value="AKJ64858.1"/>
    <property type="molecule type" value="Genomic_DNA"/>
</dbReference>
<dbReference type="PANTHER" id="PTHR46018:SF2">
    <property type="entry name" value="ZINC PHOSPHODIESTERASE ELAC PROTEIN 1"/>
    <property type="match status" value="1"/>
</dbReference>
<dbReference type="SUPFAM" id="SSF56281">
    <property type="entry name" value="Metallo-hydrolase/oxidoreductase"/>
    <property type="match status" value="1"/>
</dbReference>
<feature type="domain" description="Metallo-beta-lactamase" evidence="1">
    <location>
        <begin position="17"/>
        <end position="188"/>
    </location>
</feature>
<dbReference type="SMART" id="SM00849">
    <property type="entry name" value="Lactamase_B"/>
    <property type="match status" value="1"/>
</dbReference>
<reference evidence="2 3" key="2">
    <citation type="journal article" date="2016" name="ISME J.">
        <title>Characterization of the first cultured representative of Verrucomicrobia subdivision 5 indicates the proposal of a novel phylum.</title>
        <authorList>
            <person name="Spring S."/>
            <person name="Bunk B."/>
            <person name="Sproer C."/>
            <person name="Schumann P."/>
            <person name="Rohde M."/>
            <person name="Tindall B.J."/>
            <person name="Klenk H.P."/>
        </authorList>
    </citation>
    <scope>NUCLEOTIDE SEQUENCE [LARGE SCALE GENOMIC DNA]</scope>
    <source>
        <strain evidence="2 3">L21-Fru-AB</strain>
    </source>
</reference>
<dbReference type="Pfam" id="PF12706">
    <property type="entry name" value="Lactamase_B_2"/>
    <property type="match status" value="1"/>
</dbReference>
<protein>
    <submittedName>
        <fullName evidence="2">Beta-lactamase domain protein</fullName>
    </submittedName>
</protein>
<proteinExistence type="predicted"/>
<dbReference type="InterPro" id="IPR036866">
    <property type="entry name" value="RibonucZ/Hydroxyglut_hydro"/>
</dbReference>
<dbReference type="InterPro" id="IPR001279">
    <property type="entry name" value="Metallo-B-lactamas"/>
</dbReference>
<evidence type="ECO:0000259" key="1">
    <source>
        <dbReference type="SMART" id="SM00849"/>
    </source>
</evidence>
<accession>A0A0G3EEX0</accession>
<dbReference type="GO" id="GO:0042781">
    <property type="term" value="F:3'-tRNA processing endoribonuclease activity"/>
    <property type="evidence" value="ECO:0007669"/>
    <property type="project" value="TreeGrafter"/>
</dbReference>
<dbReference type="STRING" id="1307763.L21SP4_01615"/>
<dbReference type="OrthoDB" id="9794898at2"/>